<dbReference type="SUPFAM" id="SSF54001">
    <property type="entry name" value="Cysteine proteinases"/>
    <property type="match status" value="1"/>
</dbReference>
<name>A0ABD3RZA6_9STRA</name>
<feature type="chain" id="PRO_5044801921" description="Peptidase C1A papain C-terminal domain-containing protein" evidence="3">
    <location>
        <begin position="31"/>
        <end position="420"/>
    </location>
</feature>
<evidence type="ECO:0000259" key="4">
    <source>
        <dbReference type="SMART" id="SM00645"/>
    </source>
</evidence>
<dbReference type="Gene3D" id="3.90.70.10">
    <property type="entry name" value="Cysteine proteinases"/>
    <property type="match status" value="1"/>
</dbReference>
<dbReference type="InterPro" id="IPR000668">
    <property type="entry name" value="Peptidase_C1A_C"/>
</dbReference>
<accession>A0ABD3RZA6</accession>
<evidence type="ECO:0000256" key="2">
    <source>
        <dbReference type="ARBA" id="ARBA00023145"/>
    </source>
</evidence>
<dbReference type="EMBL" id="JALLPB020000102">
    <property type="protein sequence ID" value="KAL3817498.1"/>
    <property type="molecule type" value="Genomic_DNA"/>
</dbReference>
<proteinExistence type="inferred from homology"/>
<dbReference type="InterPro" id="IPR025661">
    <property type="entry name" value="Pept_asp_AS"/>
</dbReference>
<dbReference type="Pfam" id="PF00112">
    <property type="entry name" value="Peptidase_C1"/>
    <property type="match status" value="1"/>
</dbReference>
<evidence type="ECO:0000256" key="1">
    <source>
        <dbReference type="ARBA" id="ARBA00008455"/>
    </source>
</evidence>
<dbReference type="PROSITE" id="PS00640">
    <property type="entry name" value="THIOL_PROTEASE_ASN"/>
    <property type="match status" value="1"/>
</dbReference>
<dbReference type="Proteomes" id="UP001530377">
    <property type="component" value="Unassembled WGS sequence"/>
</dbReference>
<comment type="caution">
    <text evidence="5">The sequence shown here is derived from an EMBL/GenBank/DDBJ whole genome shotgun (WGS) entry which is preliminary data.</text>
</comment>
<feature type="domain" description="Peptidase C1A papain C-terminal" evidence="4">
    <location>
        <begin position="106"/>
        <end position="364"/>
    </location>
</feature>
<sequence length="420" mass="46463">MVVYTLQPSSKIVVCTLGLFAILLLPPAAADEGLTSPPRRLNEFKVYVILHTLSAHRPCRVELKHTSIRALLQIADIGGTHSNGRLPFSLAPRIHPRGRFAQCMGLAQCIREVFHNSFIESAHPTVLWILLGTWGGVGDEINLSIQYVLNCVSEFSLHLKDHMHSRIWFFTHPLLAFSGNAHVYRILQVYEFVKAQGFIPYDTCMPYLACSEDSKEGFCQHVDTSCQKHNICRTCSTFSSFGGTCVEIDFFPNATVAEHGTYNLLSFDRLHKIKSEIYSRGPVATGVNANPLVEYKGGVIKTGSMVDMIMDHIVSIVGWGVDDEGDEYWIVRNSWGQYWGEMGFFRVKTGSNLLGIEESVAWATPGQFTVANIPCGEGGAGCGGKDGDTNGPHRTQFYVDPSTQVEAVQMQLKDGGHIMV</sequence>
<protein>
    <recommendedName>
        <fullName evidence="4">Peptidase C1A papain C-terminal domain-containing protein</fullName>
    </recommendedName>
</protein>
<reference evidence="5 6" key="1">
    <citation type="submission" date="2024-10" db="EMBL/GenBank/DDBJ databases">
        <title>Updated reference genomes for cyclostephanoid diatoms.</title>
        <authorList>
            <person name="Roberts W.R."/>
            <person name="Alverson A.J."/>
        </authorList>
    </citation>
    <scope>NUCLEOTIDE SEQUENCE [LARGE SCALE GENOMIC DNA]</scope>
    <source>
        <strain evidence="5 6">AJA228-03</strain>
    </source>
</reference>
<dbReference type="AlphaFoldDB" id="A0ABD3RZA6"/>
<evidence type="ECO:0000256" key="3">
    <source>
        <dbReference type="SAM" id="SignalP"/>
    </source>
</evidence>
<comment type="similarity">
    <text evidence="1">Belongs to the peptidase C1 family.</text>
</comment>
<evidence type="ECO:0000313" key="5">
    <source>
        <dbReference type="EMBL" id="KAL3817498.1"/>
    </source>
</evidence>
<evidence type="ECO:0000313" key="6">
    <source>
        <dbReference type="Proteomes" id="UP001530377"/>
    </source>
</evidence>
<dbReference type="InterPro" id="IPR038765">
    <property type="entry name" value="Papain-like_cys_pep_sf"/>
</dbReference>
<keyword evidence="6" id="KW-1185">Reference proteome</keyword>
<keyword evidence="3" id="KW-0732">Signal</keyword>
<dbReference type="SMART" id="SM00645">
    <property type="entry name" value="Pept_C1"/>
    <property type="match status" value="1"/>
</dbReference>
<keyword evidence="2" id="KW-0865">Zymogen</keyword>
<dbReference type="PANTHER" id="PTHR12411">
    <property type="entry name" value="CYSTEINE PROTEASE FAMILY C1-RELATED"/>
    <property type="match status" value="1"/>
</dbReference>
<feature type="signal peptide" evidence="3">
    <location>
        <begin position="1"/>
        <end position="30"/>
    </location>
</feature>
<dbReference type="InterPro" id="IPR013128">
    <property type="entry name" value="Peptidase_C1A"/>
</dbReference>
<gene>
    <name evidence="5" type="ORF">ACHAXA_007088</name>
</gene>
<organism evidence="5 6">
    <name type="scientific">Cyclostephanos tholiformis</name>
    <dbReference type="NCBI Taxonomy" id="382380"/>
    <lineage>
        <taxon>Eukaryota</taxon>
        <taxon>Sar</taxon>
        <taxon>Stramenopiles</taxon>
        <taxon>Ochrophyta</taxon>
        <taxon>Bacillariophyta</taxon>
        <taxon>Coscinodiscophyceae</taxon>
        <taxon>Thalassiosirophycidae</taxon>
        <taxon>Stephanodiscales</taxon>
        <taxon>Stephanodiscaceae</taxon>
        <taxon>Cyclostephanos</taxon>
    </lineage>
</organism>